<organism evidence="5 6">
    <name type="scientific">Tolumonas osonensis</name>
    <dbReference type="NCBI Taxonomy" id="675874"/>
    <lineage>
        <taxon>Bacteria</taxon>
        <taxon>Pseudomonadati</taxon>
        <taxon>Pseudomonadota</taxon>
        <taxon>Gammaproteobacteria</taxon>
        <taxon>Aeromonadales</taxon>
        <taxon>Aeromonadaceae</taxon>
        <taxon>Tolumonas</taxon>
    </lineage>
</organism>
<evidence type="ECO:0000313" key="6">
    <source>
        <dbReference type="Proteomes" id="UP000585721"/>
    </source>
</evidence>
<dbReference type="GO" id="GO:0004792">
    <property type="term" value="F:thiosulfate-cyanide sulfurtransferase activity"/>
    <property type="evidence" value="ECO:0007669"/>
    <property type="project" value="UniProtKB-UniRule"/>
</dbReference>
<evidence type="ECO:0000256" key="1">
    <source>
        <dbReference type="ARBA" id="ARBA00022490"/>
    </source>
</evidence>
<dbReference type="AlphaFoldDB" id="A0A841GCX3"/>
<feature type="domain" description="Rhodanese" evidence="4">
    <location>
        <begin position="17"/>
        <end position="104"/>
    </location>
</feature>
<keyword evidence="2 3" id="KW-0808">Transferase</keyword>
<dbReference type="EMBL" id="JACHGR010000011">
    <property type="protein sequence ID" value="MBB6057028.1"/>
    <property type="molecule type" value="Genomic_DNA"/>
</dbReference>
<comment type="similarity">
    <text evidence="3">Belongs to the GlpE family.</text>
</comment>
<dbReference type="Pfam" id="PF00581">
    <property type="entry name" value="Rhodanese"/>
    <property type="match status" value="1"/>
</dbReference>
<dbReference type="PANTHER" id="PTHR43031">
    <property type="entry name" value="FAD-DEPENDENT OXIDOREDUCTASE"/>
    <property type="match status" value="1"/>
</dbReference>
<comment type="catalytic activity">
    <reaction evidence="3">
        <text>thiosulfate + [thioredoxin]-dithiol = [thioredoxin]-disulfide + hydrogen sulfide + sulfite + 2 H(+)</text>
        <dbReference type="Rhea" id="RHEA:83859"/>
        <dbReference type="Rhea" id="RHEA-COMP:10698"/>
        <dbReference type="Rhea" id="RHEA-COMP:10700"/>
        <dbReference type="ChEBI" id="CHEBI:15378"/>
        <dbReference type="ChEBI" id="CHEBI:17359"/>
        <dbReference type="ChEBI" id="CHEBI:29919"/>
        <dbReference type="ChEBI" id="CHEBI:29950"/>
        <dbReference type="ChEBI" id="CHEBI:33542"/>
        <dbReference type="ChEBI" id="CHEBI:50058"/>
    </reaction>
</comment>
<evidence type="ECO:0000313" key="5">
    <source>
        <dbReference type="EMBL" id="MBB6057028.1"/>
    </source>
</evidence>
<dbReference type="NCBIfam" id="NF001195">
    <property type="entry name" value="PRK00162.1"/>
    <property type="match status" value="1"/>
</dbReference>
<dbReference type="RefSeq" id="WP_188027729.1">
    <property type="nucleotide sequence ID" value="NZ_JACHGR010000011.1"/>
</dbReference>
<dbReference type="SUPFAM" id="SSF52821">
    <property type="entry name" value="Rhodanese/Cell cycle control phosphatase"/>
    <property type="match status" value="1"/>
</dbReference>
<evidence type="ECO:0000259" key="4">
    <source>
        <dbReference type="PROSITE" id="PS50206"/>
    </source>
</evidence>
<reference evidence="5 6" key="1">
    <citation type="submission" date="2020-08" db="EMBL/GenBank/DDBJ databases">
        <title>Genomic Encyclopedia of Type Strains, Phase IV (KMG-IV): sequencing the most valuable type-strain genomes for metagenomic binning, comparative biology and taxonomic classification.</title>
        <authorList>
            <person name="Goeker M."/>
        </authorList>
    </citation>
    <scope>NUCLEOTIDE SEQUENCE [LARGE SCALE GENOMIC DNA]</scope>
    <source>
        <strain evidence="5 6">DSM 22975</strain>
    </source>
</reference>
<dbReference type="PROSITE" id="PS50206">
    <property type="entry name" value="RHODANESE_3"/>
    <property type="match status" value="1"/>
</dbReference>
<dbReference type="InterPro" id="IPR001763">
    <property type="entry name" value="Rhodanese-like_dom"/>
</dbReference>
<feature type="active site" description="Cysteine persulfide intermediate" evidence="3">
    <location>
        <position position="65"/>
    </location>
</feature>
<comment type="function">
    <text evidence="3">Transferase that catalyzes the transfer of sulfur from thiosulfate to thiophilic acceptors such as cyanide or dithiols. May function in a CysM-independent thiosulfate assimilation pathway by catalyzing the conversion of thiosulfate to sulfite, which can then be used for L-cysteine biosynthesis.</text>
</comment>
<dbReference type="GO" id="GO:0005737">
    <property type="term" value="C:cytoplasm"/>
    <property type="evidence" value="ECO:0007669"/>
    <property type="project" value="UniProtKB-SubCell"/>
</dbReference>
<comment type="caution">
    <text evidence="5">The sequence shown here is derived from an EMBL/GenBank/DDBJ whole genome shotgun (WGS) entry which is preliminary data.</text>
</comment>
<comment type="catalytic activity">
    <reaction evidence="3">
        <text>thiosulfate + hydrogen cyanide = thiocyanate + sulfite + 2 H(+)</text>
        <dbReference type="Rhea" id="RHEA:16881"/>
        <dbReference type="ChEBI" id="CHEBI:15378"/>
        <dbReference type="ChEBI" id="CHEBI:17359"/>
        <dbReference type="ChEBI" id="CHEBI:18022"/>
        <dbReference type="ChEBI" id="CHEBI:18407"/>
        <dbReference type="ChEBI" id="CHEBI:33542"/>
        <dbReference type="EC" id="2.8.1.1"/>
    </reaction>
</comment>
<dbReference type="CDD" id="cd01444">
    <property type="entry name" value="GlpE_ST"/>
    <property type="match status" value="1"/>
</dbReference>
<dbReference type="HAMAP" id="MF_01009">
    <property type="entry name" value="Thiosulf_sulfurtr"/>
    <property type="match status" value="1"/>
</dbReference>
<proteinExistence type="inferred from homology"/>
<accession>A0A841GCX3</accession>
<dbReference type="SMART" id="SM00450">
    <property type="entry name" value="RHOD"/>
    <property type="match status" value="1"/>
</dbReference>
<dbReference type="PANTHER" id="PTHR43031:SF6">
    <property type="entry name" value="THIOSULFATE SULFURTRANSFERASE GLPE"/>
    <property type="match status" value="1"/>
</dbReference>
<gene>
    <name evidence="3" type="primary">glpE</name>
    <name evidence="5" type="ORF">HNR75_002975</name>
</gene>
<comment type="subcellular location">
    <subcellularLocation>
        <location evidence="3">Cytoplasm</location>
    </subcellularLocation>
</comment>
<dbReference type="Proteomes" id="UP000585721">
    <property type="component" value="Unassembled WGS sequence"/>
</dbReference>
<dbReference type="InterPro" id="IPR036873">
    <property type="entry name" value="Rhodanese-like_dom_sf"/>
</dbReference>
<dbReference type="EC" id="2.8.1.1" evidence="3"/>
<sequence>MTQFTRISLQQAAELLKQPAVCLADIRDSASFNAAHVEGAYHLTNDSLVQFTQQVARKTPVLVMCYHGNSSQGVANYLTSIGYEKVYSVDGGFEGWRHVYPFMATL</sequence>
<evidence type="ECO:0000256" key="3">
    <source>
        <dbReference type="HAMAP-Rule" id="MF_01009"/>
    </source>
</evidence>
<dbReference type="InterPro" id="IPR023695">
    <property type="entry name" value="Thiosulf_sulfurTrfase"/>
</dbReference>
<dbReference type="InterPro" id="IPR050229">
    <property type="entry name" value="GlpE_sulfurtransferase"/>
</dbReference>
<keyword evidence="6" id="KW-1185">Reference proteome</keyword>
<evidence type="ECO:0000256" key="2">
    <source>
        <dbReference type="ARBA" id="ARBA00022679"/>
    </source>
</evidence>
<protein>
    <recommendedName>
        <fullName evidence="3">Thiosulfate sulfurtransferase GlpE</fullName>
        <ecNumber evidence="3">2.8.1.1</ecNumber>
    </recommendedName>
</protein>
<keyword evidence="1 3" id="KW-0963">Cytoplasm</keyword>
<dbReference type="Gene3D" id="3.40.250.10">
    <property type="entry name" value="Rhodanese-like domain"/>
    <property type="match status" value="1"/>
</dbReference>
<name>A0A841GCX3_9GAMM</name>